<evidence type="ECO:0000259" key="7">
    <source>
        <dbReference type="SMART" id="SM01005"/>
    </source>
</evidence>
<dbReference type="InterPro" id="IPR009006">
    <property type="entry name" value="Ala_racemase/Decarboxylase_C"/>
</dbReference>
<evidence type="ECO:0000313" key="8">
    <source>
        <dbReference type="EMBL" id="PIR46751.1"/>
    </source>
</evidence>
<dbReference type="GO" id="GO:0005829">
    <property type="term" value="C:cytosol"/>
    <property type="evidence" value="ECO:0007669"/>
    <property type="project" value="TreeGrafter"/>
</dbReference>
<keyword evidence="2 4" id="KW-0663">Pyridoxal phosphate</keyword>
<keyword evidence="3 4" id="KW-0413">Isomerase</keyword>
<feature type="binding site" evidence="4 6">
    <location>
        <position position="137"/>
    </location>
    <ligand>
        <name>substrate</name>
    </ligand>
</feature>
<dbReference type="Gene3D" id="2.40.37.10">
    <property type="entry name" value="Lyase, Ornithine Decarboxylase, Chain A, domain 1"/>
    <property type="match status" value="1"/>
</dbReference>
<accession>A0A2H0RJL4</accession>
<dbReference type="NCBIfam" id="TIGR00492">
    <property type="entry name" value="alr"/>
    <property type="match status" value="1"/>
</dbReference>
<evidence type="ECO:0000256" key="4">
    <source>
        <dbReference type="HAMAP-Rule" id="MF_01201"/>
    </source>
</evidence>
<protein>
    <recommendedName>
        <fullName evidence="4">Alanine racemase</fullName>
        <ecNumber evidence="4">5.1.1.1</ecNumber>
    </recommendedName>
</protein>
<dbReference type="GO" id="GO:0030632">
    <property type="term" value="P:D-alanine biosynthetic process"/>
    <property type="evidence" value="ECO:0007669"/>
    <property type="project" value="UniProtKB-UniRule"/>
</dbReference>
<feature type="domain" description="Alanine racemase C-terminal" evidence="7">
    <location>
        <begin position="248"/>
        <end position="373"/>
    </location>
</feature>
<dbReference type="Pfam" id="PF00842">
    <property type="entry name" value="Ala_racemase_C"/>
    <property type="match status" value="1"/>
</dbReference>
<gene>
    <name evidence="8" type="primary">alr</name>
    <name evidence="8" type="ORF">COV07_02710</name>
</gene>
<dbReference type="InterPro" id="IPR029066">
    <property type="entry name" value="PLP-binding_barrel"/>
</dbReference>
<dbReference type="InterPro" id="IPR020622">
    <property type="entry name" value="Ala_racemase_pyridoxalP-BS"/>
</dbReference>
<comment type="cofactor">
    <cofactor evidence="1 4 5">
        <name>pyridoxal 5'-phosphate</name>
        <dbReference type="ChEBI" id="CHEBI:597326"/>
    </cofactor>
</comment>
<proteinExistence type="inferred from homology"/>
<organism evidence="8 9">
    <name type="scientific">Candidatus Vogelbacteria bacterium CG10_big_fil_rev_8_21_14_0_10_45_14</name>
    <dbReference type="NCBI Taxonomy" id="1975042"/>
    <lineage>
        <taxon>Bacteria</taxon>
        <taxon>Candidatus Vogeliibacteriota</taxon>
    </lineage>
</organism>
<evidence type="ECO:0000256" key="3">
    <source>
        <dbReference type="ARBA" id="ARBA00023235"/>
    </source>
</evidence>
<feature type="active site" description="Proton acceptor; specific for L-alanine" evidence="4">
    <location>
        <position position="269"/>
    </location>
</feature>
<comment type="catalytic activity">
    <reaction evidence="4">
        <text>L-alanine = D-alanine</text>
        <dbReference type="Rhea" id="RHEA:20249"/>
        <dbReference type="ChEBI" id="CHEBI:57416"/>
        <dbReference type="ChEBI" id="CHEBI:57972"/>
        <dbReference type="EC" id="5.1.1.1"/>
    </reaction>
</comment>
<evidence type="ECO:0000256" key="1">
    <source>
        <dbReference type="ARBA" id="ARBA00001933"/>
    </source>
</evidence>
<reference evidence="8 9" key="1">
    <citation type="submission" date="2017-09" db="EMBL/GenBank/DDBJ databases">
        <title>Depth-based differentiation of microbial function through sediment-hosted aquifers and enrichment of novel symbionts in the deep terrestrial subsurface.</title>
        <authorList>
            <person name="Probst A.J."/>
            <person name="Ladd B."/>
            <person name="Jarett J.K."/>
            <person name="Geller-Mcgrath D.E."/>
            <person name="Sieber C.M."/>
            <person name="Emerson J.B."/>
            <person name="Anantharaman K."/>
            <person name="Thomas B.C."/>
            <person name="Malmstrom R."/>
            <person name="Stieglmeier M."/>
            <person name="Klingl A."/>
            <person name="Woyke T."/>
            <person name="Ryan C.M."/>
            <person name="Banfield J.F."/>
        </authorList>
    </citation>
    <scope>NUCLEOTIDE SEQUENCE [LARGE SCALE GENOMIC DNA]</scope>
    <source>
        <strain evidence="8">CG10_big_fil_rev_8_21_14_0_10_45_14</strain>
    </source>
</reference>
<dbReference type="EC" id="5.1.1.1" evidence="4"/>
<name>A0A2H0RJL4_9BACT</name>
<feature type="active site" description="Proton acceptor; specific for D-alanine" evidence="4">
    <location>
        <position position="40"/>
    </location>
</feature>
<dbReference type="Pfam" id="PF01168">
    <property type="entry name" value="Ala_racemase_N"/>
    <property type="match status" value="1"/>
</dbReference>
<dbReference type="InterPro" id="IPR001608">
    <property type="entry name" value="Ala_racemase_N"/>
</dbReference>
<feature type="modified residue" description="N6-(pyridoxal phosphate)lysine" evidence="4 5">
    <location>
        <position position="40"/>
    </location>
</feature>
<dbReference type="SUPFAM" id="SSF50621">
    <property type="entry name" value="Alanine racemase C-terminal domain-like"/>
    <property type="match status" value="1"/>
</dbReference>
<comment type="pathway">
    <text evidence="4">Amino-acid biosynthesis; D-alanine biosynthesis; D-alanine from L-alanine: step 1/1.</text>
</comment>
<evidence type="ECO:0000313" key="9">
    <source>
        <dbReference type="Proteomes" id="UP000230833"/>
    </source>
</evidence>
<feature type="binding site" evidence="4 6">
    <location>
        <position position="318"/>
    </location>
    <ligand>
        <name>substrate</name>
    </ligand>
</feature>
<comment type="function">
    <text evidence="4">Catalyzes the interconversion of L-alanine and D-alanine. May also act on other amino acids.</text>
</comment>
<dbReference type="EMBL" id="PCYL01000029">
    <property type="protein sequence ID" value="PIR46751.1"/>
    <property type="molecule type" value="Genomic_DNA"/>
</dbReference>
<dbReference type="GO" id="GO:0008784">
    <property type="term" value="F:alanine racemase activity"/>
    <property type="evidence" value="ECO:0007669"/>
    <property type="project" value="UniProtKB-UniRule"/>
</dbReference>
<dbReference type="HAMAP" id="MF_01201">
    <property type="entry name" value="Ala_racemase"/>
    <property type="match status" value="1"/>
</dbReference>
<dbReference type="InterPro" id="IPR000821">
    <property type="entry name" value="Ala_racemase"/>
</dbReference>
<dbReference type="GO" id="GO:0030170">
    <property type="term" value="F:pyridoxal phosphate binding"/>
    <property type="evidence" value="ECO:0007669"/>
    <property type="project" value="UniProtKB-UniRule"/>
</dbReference>
<dbReference type="Gene3D" id="3.20.20.10">
    <property type="entry name" value="Alanine racemase"/>
    <property type="match status" value="1"/>
</dbReference>
<comment type="similarity">
    <text evidence="4">Belongs to the alanine racemase family.</text>
</comment>
<evidence type="ECO:0000256" key="2">
    <source>
        <dbReference type="ARBA" id="ARBA00022898"/>
    </source>
</evidence>
<dbReference type="SMART" id="SM01005">
    <property type="entry name" value="Ala_racemase_C"/>
    <property type="match status" value="1"/>
</dbReference>
<sequence length="374" mass="41500">MESKSGLRTWVEVSRSAIANNYGQFRKLLSPKTKIMAVVKSNAYGHGLWDFALLMQKLGADFLAVDSIVEGVRLREKGVTIPLLVLGYTLPEKLDDAVKHNISLGVSTFETLGTLRSGERELMGLKIHLKIDTGMHRQGFLSRDVPAALDFIKDNLKNVVLEGVFTHFSSADELSRMESTEKQIEEFDKIVLLVKSLGFDPIIHASNTAGIIRGINYDMVRIGKGMYGYYPSPAMKKEYTGKINLIPVLTWKTVVSEIKRLPEGGTVGYNETERLPPGSVLAVLPVGYWHGYSRRVFSGVGRVKIKGKFAKVVGRVSMDMTSVLVTSIPGVNVLDEVELISKDISADDLALEQETINYEILTHINPLIERIYVS</sequence>
<dbReference type="PRINTS" id="PR00992">
    <property type="entry name" value="ALARACEMASE"/>
</dbReference>
<dbReference type="UniPathway" id="UPA00042">
    <property type="reaction ID" value="UER00497"/>
</dbReference>
<dbReference type="Proteomes" id="UP000230833">
    <property type="component" value="Unassembled WGS sequence"/>
</dbReference>
<comment type="caution">
    <text evidence="8">The sequence shown here is derived from an EMBL/GenBank/DDBJ whole genome shotgun (WGS) entry which is preliminary data.</text>
</comment>
<dbReference type="SUPFAM" id="SSF51419">
    <property type="entry name" value="PLP-binding barrel"/>
    <property type="match status" value="1"/>
</dbReference>
<dbReference type="CDD" id="cd00430">
    <property type="entry name" value="PLPDE_III_AR"/>
    <property type="match status" value="1"/>
</dbReference>
<evidence type="ECO:0000256" key="5">
    <source>
        <dbReference type="PIRSR" id="PIRSR600821-50"/>
    </source>
</evidence>
<evidence type="ECO:0000256" key="6">
    <source>
        <dbReference type="PIRSR" id="PIRSR600821-52"/>
    </source>
</evidence>
<dbReference type="AlphaFoldDB" id="A0A2H0RJL4"/>
<dbReference type="InterPro" id="IPR011079">
    <property type="entry name" value="Ala_racemase_C"/>
</dbReference>
<dbReference type="PANTHER" id="PTHR30511">
    <property type="entry name" value="ALANINE RACEMASE"/>
    <property type="match status" value="1"/>
</dbReference>
<dbReference type="PANTHER" id="PTHR30511:SF0">
    <property type="entry name" value="ALANINE RACEMASE, CATABOLIC-RELATED"/>
    <property type="match status" value="1"/>
</dbReference>
<dbReference type="PROSITE" id="PS00395">
    <property type="entry name" value="ALANINE_RACEMASE"/>
    <property type="match status" value="1"/>
</dbReference>
<dbReference type="FunFam" id="3.20.20.10:FF:000002">
    <property type="entry name" value="Alanine racemase"/>
    <property type="match status" value="1"/>
</dbReference>